<evidence type="ECO:0000313" key="5">
    <source>
        <dbReference type="EMBL" id="RWS19009.1"/>
    </source>
</evidence>
<dbReference type="EMBL" id="NCKV01031296">
    <property type="protein sequence ID" value="RWS19009.1"/>
    <property type="molecule type" value="Genomic_DNA"/>
</dbReference>
<dbReference type="Gene3D" id="3.40.50.150">
    <property type="entry name" value="Vaccinia Virus protein VP39"/>
    <property type="match status" value="1"/>
</dbReference>
<reference evidence="5 6" key="1">
    <citation type="journal article" date="2018" name="Gigascience">
        <title>Genomes of trombidid mites reveal novel predicted allergens and laterally-transferred genes associated with secondary metabolism.</title>
        <authorList>
            <person name="Dong X."/>
            <person name="Chaisiri K."/>
            <person name="Xia D."/>
            <person name="Armstrong S.D."/>
            <person name="Fang Y."/>
            <person name="Donnelly M.J."/>
            <person name="Kadowaki T."/>
            <person name="McGarry J.W."/>
            <person name="Darby A.C."/>
            <person name="Makepeace B.L."/>
        </authorList>
    </citation>
    <scope>NUCLEOTIDE SEQUENCE [LARGE SCALE GENOMIC DNA]</scope>
    <source>
        <strain evidence="5">UoL-UT</strain>
    </source>
</reference>
<accession>A0A443RVD9</accession>
<evidence type="ECO:0000256" key="3">
    <source>
        <dbReference type="ARBA" id="ARBA00022691"/>
    </source>
</evidence>
<dbReference type="GO" id="GO:0008168">
    <property type="term" value="F:methyltransferase activity"/>
    <property type="evidence" value="ECO:0007669"/>
    <property type="project" value="UniProtKB-KW"/>
</dbReference>
<dbReference type="Proteomes" id="UP000288716">
    <property type="component" value="Unassembled WGS sequence"/>
</dbReference>
<gene>
    <name evidence="5" type="ORF">B4U80_12371</name>
</gene>
<evidence type="ECO:0000256" key="4">
    <source>
        <dbReference type="ARBA" id="ARBA00023098"/>
    </source>
</evidence>
<dbReference type="SUPFAM" id="SSF53335">
    <property type="entry name" value="S-adenosyl-L-methionine-dependent methyltransferases"/>
    <property type="match status" value="1"/>
</dbReference>
<dbReference type="PANTHER" id="PTHR43667">
    <property type="entry name" value="CYCLOPROPANE-FATTY-ACYL-PHOSPHOLIPID SYNTHASE"/>
    <property type="match status" value="1"/>
</dbReference>
<dbReference type="InterPro" id="IPR050723">
    <property type="entry name" value="CFA/CMAS"/>
</dbReference>
<keyword evidence="2" id="KW-0808">Transferase</keyword>
<dbReference type="AlphaFoldDB" id="A0A443RVD9"/>
<keyword evidence="4" id="KW-0443">Lipid metabolism</keyword>
<dbReference type="VEuPathDB" id="VectorBase:LDEU013031"/>
<name>A0A443RVD9_9ACAR</name>
<sequence>MPLAEPWTTRYIFTVGMLPYYKHITQFSEGLFVLEDWQNFGHYYHLTLKEWNKNFVKSWHRFSDKFDNSFYRMWIFYLNFAAGAFRARRFNLWQIVFSKNGLEGGYEAVR</sequence>
<protein>
    <submittedName>
        <fullName evidence="5">Cyclopropane-fatty-acyl-phospholipid synthase-like protein</fullName>
    </submittedName>
</protein>
<comment type="caution">
    <text evidence="5">The sequence shown here is derived from an EMBL/GenBank/DDBJ whole genome shotgun (WGS) entry which is preliminary data.</text>
</comment>
<evidence type="ECO:0000256" key="2">
    <source>
        <dbReference type="ARBA" id="ARBA00022679"/>
    </source>
</evidence>
<dbReference type="STRING" id="299467.A0A443RVD9"/>
<dbReference type="GO" id="GO:0032259">
    <property type="term" value="P:methylation"/>
    <property type="evidence" value="ECO:0007669"/>
    <property type="project" value="UniProtKB-KW"/>
</dbReference>
<keyword evidence="1" id="KW-0489">Methyltransferase</keyword>
<dbReference type="PANTHER" id="PTHR43667:SF1">
    <property type="entry name" value="CYCLOPROPANE-FATTY-ACYL-PHOSPHOLIPID SYNTHASE"/>
    <property type="match status" value="1"/>
</dbReference>
<keyword evidence="6" id="KW-1185">Reference proteome</keyword>
<organism evidence="5 6">
    <name type="scientific">Leptotrombidium deliense</name>
    <dbReference type="NCBI Taxonomy" id="299467"/>
    <lineage>
        <taxon>Eukaryota</taxon>
        <taxon>Metazoa</taxon>
        <taxon>Ecdysozoa</taxon>
        <taxon>Arthropoda</taxon>
        <taxon>Chelicerata</taxon>
        <taxon>Arachnida</taxon>
        <taxon>Acari</taxon>
        <taxon>Acariformes</taxon>
        <taxon>Trombidiformes</taxon>
        <taxon>Prostigmata</taxon>
        <taxon>Anystina</taxon>
        <taxon>Parasitengona</taxon>
        <taxon>Trombiculoidea</taxon>
        <taxon>Trombiculidae</taxon>
        <taxon>Leptotrombidium</taxon>
    </lineage>
</organism>
<evidence type="ECO:0000313" key="6">
    <source>
        <dbReference type="Proteomes" id="UP000288716"/>
    </source>
</evidence>
<proteinExistence type="predicted"/>
<dbReference type="InterPro" id="IPR029063">
    <property type="entry name" value="SAM-dependent_MTases_sf"/>
</dbReference>
<evidence type="ECO:0000256" key="1">
    <source>
        <dbReference type="ARBA" id="ARBA00022603"/>
    </source>
</evidence>
<dbReference type="Pfam" id="PF02353">
    <property type="entry name" value="CMAS"/>
    <property type="match status" value="1"/>
</dbReference>
<dbReference type="OrthoDB" id="8300214at2759"/>
<keyword evidence="3" id="KW-0949">S-adenosyl-L-methionine</keyword>
<dbReference type="GO" id="GO:0006629">
    <property type="term" value="P:lipid metabolic process"/>
    <property type="evidence" value="ECO:0007669"/>
    <property type="project" value="UniProtKB-KW"/>
</dbReference>